<dbReference type="FunCoup" id="G8Y2E4">
    <property type="interactions" value="101"/>
</dbReference>
<feature type="compositionally biased region" description="Basic and acidic residues" evidence="1">
    <location>
        <begin position="146"/>
        <end position="159"/>
    </location>
</feature>
<keyword evidence="4" id="KW-1185">Reference proteome</keyword>
<feature type="region of interest" description="Disordered" evidence="1">
    <location>
        <begin position="62"/>
        <end position="121"/>
    </location>
</feature>
<dbReference type="STRING" id="559304.G8Y2E4"/>
<dbReference type="EMBL" id="FO082047">
    <property type="protein sequence ID" value="CCE85955.1"/>
    <property type="molecule type" value="Genomic_DNA"/>
</dbReference>
<evidence type="ECO:0000256" key="1">
    <source>
        <dbReference type="SAM" id="MobiDB-lite"/>
    </source>
</evidence>
<protein>
    <submittedName>
        <fullName evidence="3">Piso0_005597 protein</fullName>
    </submittedName>
</protein>
<dbReference type="OrthoDB" id="4084661at2759"/>
<dbReference type="GO" id="GO:0005739">
    <property type="term" value="C:mitochondrion"/>
    <property type="evidence" value="ECO:0007669"/>
    <property type="project" value="InterPro"/>
</dbReference>
<dbReference type="HOGENOM" id="CLU_561523_0_0_1"/>
<dbReference type="InParanoid" id="G8Y2E4"/>
<proteinExistence type="predicted"/>
<feature type="domain" description="Mtf2-like C-terminal" evidence="2">
    <location>
        <begin position="256"/>
        <end position="476"/>
    </location>
</feature>
<dbReference type="InterPro" id="IPR043837">
    <property type="entry name" value="Mtf2-like_C"/>
</dbReference>
<dbReference type="Proteomes" id="UP000005222">
    <property type="component" value="Chromosome M"/>
</dbReference>
<evidence type="ECO:0000313" key="4">
    <source>
        <dbReference type="Proteomes" id="UP000005222"/>
    </source>
</evidence>
<gene>
    <name evidence="3" type="primary">Piso0_005597</name>
    <name evidence="3" type="ORF">GNLVRS01_PISO0M18162g</name>
</gene>
<accession>G8Y2E4</accession>
<sequence length="486" mass="55462">MILARLKGKTSILVRATPRISRSICISGRIFNERNRINVSDGKSAEEDDPLGLKSLLTESNTHESVKAATKGPITSPEIQTKSRDGNNDIEGNTILSTYGAEQGTRAKKNDTEHEASLEKEKDDFDELLAALDLDTVTEDPASNPKSEESDKGLSSHIDIDKDDENVFGMDFLSIDKEKDFKDITRREQETFQKIFDTYRDKPLQEEQKAKLMKDLMESVNIAQGESKKITSESSQSRKRLTEVSEKLRDTLFVKIGQALHPTVNYITSSPELVTGAKVVDYLKSIFVEWNKQVQKAKESKESFEKIYLTRVLDNSTKFNEDHDEFITTVHNQSLESPASPVLNVFTMPVIFNTVLTTLAWKMQAGQLVLSLFNLLKKDINLYTVCCNQQTYNEILKIQWIYFGKLNLYNIEISFIEMQNNGFMGDIVTFKILKQVIVEYHHLKMGNSHLNPYNFPVWSREDNNRVENLERKLISLGRSLKHSKSL</sequence>
<feature type="compositionally biased region" description="Basic and acidic residues" evidence="1">
    <location>
        <begin position="108"/>
        <end position="121"/>
    </location>
</feature>
<reference evidence="3 4" key="1">
    <citation type="journal article" date="2012" name="G3 (Bethesda)">
        <title>Pichia sorbitophila, an interspecies yeast hybrid reveals early steps of genome resolution following polyploidization.</title>
        <authorList>
            <person name="Leh Louis V."/>
            <person name="Despons L."/>
            <person name="Friedrich A."/>
            <person name="Martin T."/>
            <person name="Durrens P."/>
            <person name="Casaregola S."/>
            <person name="Neuveglise C."/>
            <person name="Fairhead C."/>
            <person name="Marck C."/>
            <person name="Cruz J.A."/>
            <person name="Straub M.L."/>
            <person name="Kugler V."/>
            <person name="Sacerdot C."/>
            <person name="Uzunov Z."/>
            <person name="Thierry A."/>
            <person name="Weiss S."/>
            <person name="Bleykasten C."/>
            <person name="De Montigny J."/>
            <person name="Jacques N."/>
            <person name="Jung P."/>
            <person name="Lemaire M."/>
            <person name="Mallet S."/>
            <person name="Morel G."/>
            <person name="Richard G.F."/>
            <person name="Sarkar A."/>
            <person name="Savel G."/>
            <person name="Schacherer J."/>
            <person name="Seret M.L."/>
            <person name="Talla E."/>
            <person name="Samson G."/>
            <person name="Jubin C."/>
            <person name="Poulain J."/>
            <person name="Vacherie B."/>
            <person name="Barbe V."/>
            <person name="Pelletier E."/>
            <person name="Sherman D.J."/>
            <person name="Westhof E."/>
            <person name="Weissenbach J."/>
            <person name="Baret P.V."/>
            <person name="Wincker P."/>
            <person name="Gaillardin C."/>
            <person name="Dujon B."/>
            <person name="Souciet J.L."/>
        </authorList>
    </citation>
    <scope>NUCLEOTIDE SEQUENCE [LARGE SCALE GENOMIC DNA]</scope>
    <source>
        <strain evidence="4">ATCC MYA-4447 / BCRC 22081 / CBS 7064 / NBRC 10061 / NRRL Y-12695</strain>
    </source>
</reference>
<evidence type="ECO:0000313" key="3">
    <source>
        <dbReference type="EMBL" id="CCE85955.1"/>
    </source>
</evidence>
<name>G8Y2E4_PICSO</name>
<dbReference type="Pfam" id="PF19189">
    <property type="entry name" value="Mtf2"/>
    <property type="match status" value="1"/>
</dbReference>
<organism evidence="3 4">
    <name type="scientific">Pichia sorbitophila (strain ATCC MYA-4447 / BCRC 22081 / CBS 7064 / NBRC 10061 / NRRL Y-12695)</name>
    <name type="common">Hybrid yeast</name>
    <dbReference type="NCBI Taxonomy" id="559304"/>
    <lineage>
        <taxon>Eukaryota</taxon>
        <taxon>Fungi</taxon>
        <taxon>Dikarya</taxon>
        <taxon>Ascomycota</taxon>
        <taxon>Saccharomycotina</taxon>
        <taxon>Pichiomycetes</taxon>
        <taxon>Debaryomycetaceae</taxon>
        <taxon>Millerozyma</taxon>
    </lineage>
</organism>
<evidence type="ECO:0000259" key="2">
    <source>
        <dbReference type="Pfam" id="PF19189"/>
    </source>
</evidence>
<dbReference type="AlphaFoldDB" id="G8Y2E4"/>
<dbReference type="eggNOG" id="ENOG502RXV4">
    <property type="taxonomic scope" value="Eukaryota"/>
</dbReference>
<feature type="region of interest" description="Disordered" evidence="1">
    <location>
        <begin position="135"/>
        <end position="159"/>
    </location>
</feature>